<keyword evidence="5 8" id="KW-0694">RNA-binding</keyword>
<dbReference type="GO" id="GO:0005681">
    <property type="term" value="C:spliceosomal complex"/>
    <property type="evidence" value="ECO:0007669"/>
    <property type="project" value="UniProtKB-KW"/>
</dbReference>
<dbReference type="InterPro" id="IPR012677">
    <property type="entry name" value="Nucleotide-bd_a/b_plait_sf"/>
</dbReference>
<dbReference type="EMBL" id="LR743596">
    <property type="protein sequence ID" value="CAA2626225.1"/>
    <property type="molecule type" value="Genomic_DNA"/>
</dbReference>
<dbReference type="CDD" id="cd12442">
    <property type="entry name" value="RRM_RBM48"/>
    <property type="match status" value="1"/>
</dbReference>
<dbReference type="SUPFAM" id="SSF54928">
    <property type="entry name" value="RNA-binding domain, RBD"/>
    <property type="match status" value="1"/>
</dbReference>
<dbReference type="InterPro" id="IPR035979">
    <property type="entry name" value="RBD_domain_sf"/>
</dbReference>
<dbReference type="GO" id="GO:0006397">
    <property type="term" value="P:mRNA processing"/>
    <property type="evidence" value="ECO:0007669"/>
    <property type="project" value="UniProtKB-KW"/>
</dbReference>
<keyword evidence="3" id="KW-0507">mRNA processing</keyword>
<dbReference type="EMBL" id="LR746272">
    <property type="protein sequence ID" value="CAA7402277.1"/>
    <property type="molecule type" value="Genomic_DNA"/>
</dbReference>
<dbReference type="PANTHER" id="PTHR20957:SF0">
    <property type="entry name" value="RNA-BINDING PROTEIN 48"/>
    <property type="match status" value="1"/>
</dbReference>
<name>A0A7I8J7Z2_SPIIN</name>
<proteinExistence type="inferred from homology"/>
<organism evidence="11">
    <name type="scientific">Spirodela intermedia</name>
    <name type="common">Intermediate duckweed</name>
    <dbReference type="NCBI Taxonomy" id="51605"/>
    <lineage>
        <taxon>Eukaryota</taxon>
        <taxon>Viridiplantae</taxon>
        <taxon>Streptophyta</taxon>
        <taxon>Embryophyta</taxon>
        <taxon>Tracheophyta</taxon>
        <taxon>Spermatophyta</taxon>
        <taxon>Magnoliopsida</taxon>
        <taxon>Liliopsida</taxon>
        <taxon>Araceae</taxon>
        <taxon>Lemnoideae</taxon>
        <taxon>Spirodela</taxon>
    </lineage>
</organism>
<dbReference type="GO" id="GO:0008380">
    <property type="term" value="P:RNA splicing"/>
    <property type="evidence" value="ECO:0007669"/>
    <property type="project" value="UniProtKB-KW"/>
</dbReference>
<keyword evidence="4" id="KW-0747">Spliceosome</keyword>
<evidence type="ECO:0000313" key="12">
    <source>
        <dbReference type="EMBL" id="CAA7402277.1"/>
    </source>
</evidence>
<evidence type="ECO:0000259" key="10">
    <source>
        <dbReference type="PROSITE" id="PS50102"/>
    </source>
</evidence>
<evidence type="ECO:0000256" key="7">
    <source>
        <dbReference type="ARBA" id="ARBA00035004"/>
    </source>
</evidence>
<evidence type="ECO:0000256" key="6">
    <source>
        <dbReference type="ARBA" id="ARBA00023187"/>
    </source>
</evidence>
<dbReference type="AlphaFoldDB" id="A0A7I8J7Z2"/>
<dbReference type="Gene3D" id="3.30.70.330">
    <property type="match status" value="1"/>
</dbReference>
<dbReference type="GO" id="GO:0003723">
    <property type="term" value="F:RNA binding"/>
    <property type="evidence" value="ECO:0007669"/>
    <property type="project" value="UniProtKB-UniRule"/>
</dbReference>
<evidence type="ECO:0000256" key="4">
    <source>
        <dbReference type="ARBA" id="ARBA00022728"/>
    </source>
</evidence>
<gene>
    <name evidence="11" type="ORF">SI7747_09011932</name>
    <name evidence="12" type="ORF">SI8410_09012955</name>
</gene>
<evidence type="ECO:0000256" key="5">
    <source>
        <dbReference type="ARBA" id="ARBA00022884"/>
    </source>
</evidence>
<feature type="region of interest" description="Disordered" evidence="9">
    <location>
        <begin position="207"/>
        <end position="231"/>
    </location>
</feature>
<dbReference type="PROSITE" id="PS50102">
    <property type="entry name" value="RRM"/>
    <property type="match status" value="1"/>
</dbReference>
<evidence type="ECO:0000256" key="1">
    <source>
        <dbReference type="ARBA" id="ARBA00006938"/>
    </source>
</evidence>
<feature type="compositionally biased region" description="Basic and acidic residues" evidence="9">
    <location>
        <begin position="218"/>
        <end position="231"/>
    </location>
</feature>
<evidence type="ECO:0000256" key="2">
    <source>
        <dbReference type="ARBA" id="ARBA00015189"/>
    </source>
</evidence>
<evidence type="ECO:0000256" key="9">
    <source>
        <dbReference type="SAM" id="MobiDB-lite"/>
    </source>
</evidence>
<dbReference type="FunFam" id="3.30.70.330:FF:000424">
    <property type="entry name" value="RNA-binding protein 48 isoform X4"/>
    <property type="match status" value="1"/>
</dbReference>
<sequence length="231" mass="26386">MPRESDEPPAVRVYTVCDESRYLIVRNVPALGCGEELAKLFGTYGEIEESKPMDAEDSETFTDVFWIKFSKISNARFAKRKLDEFVFYGNRLQVSYAPQFESLSDTKEKLEDRRKEVLRRIRSISVHKGVQLVVLNVSESGGRRHFFKLLLYPLLNTGDGHSMEHVKSQTLHMEGGIIGHVSSNEDYFPSPSMNKTVTLVREKLDKITSSSGPSDSDQPSRKSCFDKRRRI</sequence>
<keyword evidence="6" id="KW-0508">mRNA splicing</keyword>
<comment type="function">
    <text evidence="7">As a component of the minor spliceosome, involved in the splicing of U12-type introns in pre-mRNAs.</text>
</comment>
<dbReference type="InterPro" id="IPR039599">
    <property type="entry name" value="RBM48"/>
</dbReference>
<comment type="similarity">
    <text evidence="1">Belongs to the RBM48 family.</text>
</comment>
<reference evidence="11" key="1">
    <citation type="submission" date="2019-12" db="EMBL/GenBank/DDBJ databases">
        <authorList>
            <person name="Scholz U."/>
            <person name="Mascher M."/>
            <person name="Fiebig A."/>
        </authorList>
    </citation>
    <scope>NUCLEOTIDE SEQUENCE</scope>
</reference>
<evidence type="ECO:0000313" key="11">
    <source>
        <dbReference type="EMBL" id="CAA2626225.1"/>
    </source>
</evidence>
<accession>A0A7I8J7Z2</accession>
<keyword evidence="13" id="KW-1185">Reference proteome</keyword>
<dbReference type="GO" id="GO:0005654">
    <property type="term" value="C:nucleoplasm"/>
    <property type="evidence" value="ECO:0007669"/>
    <property type="project" value="TreeGrafter"/>
</dbReference>
<dbReference type="Proteomes" id="UP000663760">
    <property type="component" value="Chromosome 9"/>
</dbReference>
<dbReference type="InterPro" id="IPR034264">
    <property type="entry name" value="RBM48_RRM"/>
</dbReference>
<evidence type="ECO:0000256" key="8">
    <source>
        <dbReference type="PROSITE-ProRule" id="PRU00176"/>
    </source>
</evidence>
<dbReference type="Pfam" id="PF00076">
    <property type="entry name" value="RRM_1"/>
    <property type="match status" value="1"/>
</dbReference>
<dbReference type="OrthoDB" id="78358at2759"/>
<feature type="domain" description="RRM" evidence="10">
    <location>
        <begin position="21"/>
        <end position="99"/>
    </location>
</feature>
<protein>
    <recommendedName>
        <fullName evidence="2">RNA-binding protein 48</fullName>
    </recommendedName>
</protein>
<dbReference type="InterPro" id="IPR000504">
    <property type="entry name" value="RRM_dom"/>
</dbReference>
<evidence type="ECO:0000313" key="13">
    <source>
        <dbReference type="Proteomes" id="UP000663760"/>
    </source>
</evidence>
<evidence type="ECO:0000256" key="3">
    <source>
        <dbReference type="ARBA" id="ARBA00022664"/>
    </source>
</evidence>
<dbReference type="PANTHER" id="PTHR20957">
    <property type="entry name" value="RNA-BINDING PROTEIN 48"/>
    <property type="match status" value="1"/>
</dbReference>